<evidence type="ECO:0000313" key="2">
    <source>
        <dbReference type="Proteomes" id="UP000790377"/>
    </source>
</evidence>
<sequence length="464" mass="52259">MSTEKAPYQDGMQLGQGFNTYTQETCLNNAVTVTKPAPPVTPYTRDYNSVLIEEYEKLATSLDISAGATVSGWDQSGQVNAEFMSRSEFESSDVTYLVKVNVEHQPTHDGEYSFNWVAPENPNKTYGDRYISDFVKGGYYYARISIRSINRSESEEIKQSAKVAFTMYGATGEVTEEVKKAVENIQKHSEVRISKMESGGGKTPADAEDSMLSLKEEADQFYKDADKHNYLRYAILAKYENLKDFNNAFKPFDYIYASKKSWQLFDEFTEYTTFEALVKDIPDGKYTGGSSQKTSFRNQQVDEMNKIRQTVFVVRDDPSRVDDPPTYLPSSEFRTDVLAAVKTVTYIAQSMDLNSGNWTDIALPSLKPGASKLFEFTCYDFPNVQGTTVVSFGSGNDGYIALFGTRASDYPGWTEDSCFWIFEGMVPQISEMQIGVSRARTGNYIRLSRDNLANLLFNFHAGKV</sequence>
<gene>
    <name evidence="1" type="ORF">BJ138DRAFT_1183476</name>
</gene>
<proteinExistence type="predicted"/>
<organism evidence="1 2">
    <name type="scientific">Hygrophoropsis aurantiaca</name>
    <dbReference type="NCBI Taxonomy" id="72124"/>
    <lineage>
        <taxon>Eukaryota</taxon>
        <taxon>Fungi</taxon>
        <taxon>Dikarya</taxon>
        <taxon>Basidiomycota</taxon>
        <taxon>Agaricomycotina</taxon>
        <taxon>Agaricomycetes</taxon>
        <taxon>Agaricomycetidae</taxon>
        <taxon>Boletales</taxon>
        <taxon>Coniophorineae</taxon>
        <taxon>Hygrophoropsidaceae</taxon>
        <taxon>Hygrophoropsis</taxon>
    </lineage>
</organism>
<comment type="caution">
    <text evidence="1">The sequence shown here is derived from an EMBL/GenBank/DDBJ whole genome shotgun (WGS) entry which is preliminary data.</text>
</comment>
<name>A0ACB7ZXH6_9AGAM</name>
<reference evidence="1" key="1">
    <citation type="journal article" date="2021" name="New Phytol.">
        <title>Evolutionary innovations through gain and loss of genes in the ectomycorrhizal Boletales.</title>
        <authorList>
            <person name="Wu G."/>
            <person name="Miyauchi S."/>
            <person name="Morin E."/>
            <person name="Kuo A."/>
            <person name="Drula E."/>
            <person name="Varga T."/>
            <person name="Kohler A."/>
            <person name="Feng B."/>
            <person name="Cao Y."/>
            <person name="Lipzen A."/>
            <person name="Daum C."/>
            <person name="Hundley H."/>
            <person name="Pangilinan J."/>
            <person name="Johnson J."/>
            <person name="Barry K."/>
            <person name="LaButti K."/>
            <person name="Ng V."/>
            <person name="Ahrendt S."/>
            <person name="Min B."/>
            <person name="Choi I.G."/>
            <person name="Park H."/>
            <person name="Plett J.M."/>
            <person name="Magnuson J."/>
            <person name="Spatafora J.W."/>
            <person name="Nagy L.G."/>
            <person name="Henrissat B."/>
            <person name="Grigoriev I.V."/>
            <person name="Yang Z.L."/>
            <person name="Xu J."/>
            <person name="Martin F.M."/>
        </authorList>
    </citation>
    <scope>NUCLEOTIDE SEQUENCE</scope>
    <source>
        <strain evidence="1">ATCC 28755</strain>
    </source>
</reference>
<dbReference type="EMBL" id="MU268123">
    <property type="protein sequence ID" value="KAH7905786.1"/>
    <property type="molecule type" value="Genomic_DNA"/>
</dbReference>
<protein>
    <submittedName>
        <fullName evidence="1">Uncharacterized protein</fullName>
    </submittedName>
</protein>
<keyword evidence="2" id="KW-1185">Reference proteome</keyword>
<dbReference type="Proteomes" id="UP000790377">
    <property type="component" value="Unassembled WGS sequence"/>
</dbReference>
<accession>A0ACB7ZXH6</accession>
<evidence type="ECO:0000313" key="1">
    <source>
        <dbReference type="EMBL" id="KAH7905786.1"/>
    </source>
</evidence>